<feature type="transmembrane region" description="Helical" evidence="1">
    <location>
        <begin position="175"/>
        <end position="195"/>
    </location>
</feature>
<accession>A0A7G1HWQ9</accession>
<dbReference type="RefSeq" id="WP_200755862.1">
    <property type="nucleotide sequence ID" value="NZ_AP023322.1"/>
</dbReference>
<feature type="transmembrane region" description="Helical" evidence="1">
    <location>
        <begin position="21"/>
        <end position="38"/>
    </location>
</feature>
<evidence type="ECO:0000313" key="4">
    <source>
        <dbReference type="Proteomes" id="UP000594042"/>
    </source>
</evidence>
<keyword evidence="1" id="KW-0472">Membrane</keyword>
<feature type="transmembrane region" description="Helical" evidence="1">
    <location>
        <begin position="298"/>
        <end position="320"/>
    </location>
</feature>
<dbReference type="PANTHER" id="PTHR37312">
    <property type="entry name" value="MEMBRANE-BOUND ACYLTRANSFERASE YKRP-RELATED"/>
    <property type="match status" value="1"/>
</dbReference>
<protein>
    <submittedName>
        <fullName evidence="3">O-acetyltransferase</fullName>
    </submittedName>
</protein>
<gene>
    <name evidence="3" type="ORF">Cop2CBH44_15950</name>
</gene>
<feature type="domain" description="Acyltransferase 3" evidence="2">
    <location>
        <begin position="15"/>
        <end position="311"/>
    </location>
</feature>
<dbReference type="Proteomes" id="UP000594042">
    <property type="component" value="Chromosome"/>
</dbReference>
<feature type="transmembrane region" description="Helical" evidence="1">
    <location>
        <begin position="127"/>
        <end position="144"/>
    </location>
</feature>
<keyword evidence="1" id="KW-0812">Transmembrane</keyword>
<feature type="transmembrane region" description="Helical" evidence="1">
    <location>
        <begin position="74"/>
        <end position="96"/>
    </location>
</feature>
<proteinExistence type="predicted"/>
<keyword evidence="1" id="KW-1133">Transmembrane helix</keyword>
<evidence type="ECO:0000313" key="3">
    <source>
        <dbReference type="EMBL" id="BCI63242.1"/>
    </source>
</evidence>
<sequence length="330" mass="38301">MGDYNISKPIKRLDQFDYLKGLGIILVLWGHTLCPPAIKTFIYSFHMPLFFFVSGCFFKPVPIREFVEKKTKQLMIPWAFFSFILFALLIVLYFYATRDFSGSLKVALGSLWAGIKGDESSYVCFRTIWFLVALFEVYIVYYLFFTRIKNLIILSGVSILFYIIGWTLYDKNIDLPYFLDTVLSVLIYFHLGYLFRNSKFLNRDISLLAILSIILLFVISIQLSPEVDLKSNRFPVYLLPLSLSIVISFYYVFIFLMDKCNLKFLKVLGTESLVLMGLHPAIFEISTIVQSKYFNNSYWVGISIVIVSILLIHNFSKILYRYTPCLVGKG</sequence>
<feature type="transmembrane region" description="Helical" evidence="1">
    <location>
        <begin position="264"/>
        <end position="283"/>
    </location>
</feature>
<feature type="transmembrane region" description="Helical" evidence="1">
    <location>
        <begin position="237"/>
        <end position="257"/>
    </location>
</feature>
<name>A0A7G1HWQ9_9BACT</name>
<dbReference type="EMBL" id="AP023322">
    <property type="protein sequence ID" value="BCI63242.1"/>
    <property type="molecule type" value="Genomic_DNA"/>
</dbReference>
<dbReference type="KEGG" id="copr:Cop2CBH44_15950"/>
<dbReference type="PANTHER" id="PTHR37312:SF1">
    <property type="entry name" value="MEMBRANE-BOUND ACYLTRANSFERASE YKRP-RELATED"/>
    <property type="match status" value="1"/>
</dbReference>
<feature type="transmembrane region" description="Helical" evidence="1">
    <location>
        <begin position="151"/>
        <end position="169"/>
    </location>
</feature>
<feature type="transmembrane region" description="Helical" evidence="1">
    <location>
        <begin position="207"/>
        <end position="225"/>
    </location>
</feature>
<dbReference type="GO" id="GO:0016747">
    <property type="term" value="F:acyltransferase activity, transferring groups other than amino-acyl groups"/>
    <property type="evidence" value="ECO:0007669"/>
    <property type="project" value="InterPro"/>
</dbReference>
<keyword evidence="3" id="KW-0808">Transferase</keyword>
<dbReference type="InterPro" id="IPR002656">
    <property type="entry name" value="Acyl_transf_3_dom"/>
</dbReference>
<organism evidence="3 4">
    <name type="scientific">Coprobacter secundus subsp. similis</name>
    <dbReference type="NCBI Taxonomy" id="2751153"/>
    <lineage>
        <taxon>Bacteria</taxon>
        <taxon>Pseudomonadati</taxon>
        <taxon>Bacteroidota</taxon>
        <taxon>Bacteroidia</taxon>
        <taxon>Bacteroidales</taxon>
        <taxon>Barnesiellaceae</taxon>
        <taxon>Coprobacter</taxon>
    </lineage>
</organism>
<dbReference type="InterPro" id="IPR052734">
    <property type="entry name" value="Nod_factor_acetyltransferase"/>
</dbReference>
<dbReference type="AlphaFoldDB" id="A0A7G1HWQ9"/>
<evidence type="ECO:0000259" key="2">
    <source>
        <dbReference type="Pfam" id="PF01757"/>
    </source>
</evidence>
<evidence type="ECO:0000256" key="1">
    <source>
        <dbReference type="SAM" id="Phobius"/>
    </source>
</evidence>
<keyword evidence="4" id="KW-1185">Reference proteome</keyword>
<reference evidence="4" key="1">
    <citation type="submission" date="2020-07" db="EMBL/GenBank/DDBJ databases">
        <title>Complete genome sequencing of Coprobacter sp. strain 2CBH44.</title>
        <authorList>
            <person name="Sakamoto M."/>
            <person name="Murakami T."/>
            <person name="Mori H."/>
        </authorList>
    </citation>
    <scope>NUCLEOTIDE SEQUENCE [LARGE SCALE GENOMIC DNA]</scope>
    <source>
        <strain evidence="4">2CBH44</strain>
    </source>
</reference>
<feature type="transmembrane region" description="Helical" evidence="1">
    <location>
        <begin position="44"/>
        <end position="62"/>
    </location>
</feature>
<dbReference type="Pfam" id="PF01757">
    <property type="entry name" value="Acyl_transf_3"/>
    <property type="match status" value="1"/>
</dbReference>